<dbReference type="PANTHER" id="PTHR24006:SF925">
    <property type="entry name" value="UBIQUITINYL HYDROLASE 1"/>
    <property type="match status" value="1"/>
</dbReference>
<reference evidence="2" key="1">
    <citation type="journal article" date="2012" name="Proc. Natl. Acad. Sci. U.S.A.">
        <title>Antigenic diversity is generated by distinct evolutionary mechanisms in African trypanosome species.</title>
        <authorList>
            <person name="Jackson A.P."/>
            <person name="Berry A."/>
            <person name="Aslett M."/>
            <person name="Allison H.C."/>
            <person name="Burton P."/>
            <person name="Vavrova-Anderson J."/>
            <person name="Brown R."/>
            <person name="Browne H."/>
            <person name="Corton N."/>
            <person name="Hauser H."/>
            <person name="Gamble J."/>
            <person name="Gilderthorp R."/>
            <person name="Marcello L."/>
            <person name="McQuillan J."/>
            <person name="Otto T.D."/>
            <person name="Quail M.A."/>
            <person name="Sanders M.J."/>
            <person name="van Tonder A."/>
            <person name="Ginger M.L."/>
            <person name="Field M.C."/>
            <person name="Barry J.D."/>
            <person name="Hertz-Fowler C."/>
            <person name="Berriman M."/>
        </authorList>
    </citation>
    <scope>NUCLEOTIDE SEQUENCE</scope>
    <source>
        <strain evidence="2">Y486</strain>
    </source>
</reference>
<dbReference type="PANTHER" id="PTHR24006">
    <property type="entry name" value="UBIQUITIN CARBOXYL-TERMINAL HYDROLASE"/>
    <property type="match status" value="1"/>
</dbReference>
<feature type="non-terminal residue" evidence="2">
    <location>
        <position position="409"/>
    </location>
</feature>
<evidence type="ECO:0000259" key="1">
    <source>
        <dbReference type="PROSITE" id="PS50235"/>
    </source>
</evidence>
<dbReference type="Pfam" id="PF00443">
    <property type="entry name" value="UCH"/>
    <property type="match status" value="1"/>
</dbReference>
<dbReference type="InterPro" id="IPR050164">
    <property type="entry name" value="Peptidase_C19"/>
</dbReference>
<gene>
    <name evidence="2" type="ORF">TVY486_0902000</name>
</gene>
<evidence type="ECO:0000313" key="2">
    <source>
        <dbReference type="EMBL" id="CCC50377.1"/>
    </source>
</evidence>
<dbReference type="InterPro" id="IPR028889">
    <property type="entry name" value="USP"/>
</dbReference>
<dbReference type="EC" id="3.1.2.15" evidence="2"/>
<protein>
    <submittedName>
        <fullName evidence="2">Putative ubiquitin hydrolase</fullName>
        <ecNumber evidence="2">3.1.2.15</ecNumber>
    </submittedName>
</protein>
<dbReference type="InterPro" id="IPR001394">
    <property type="entry name" value="Peptidase_C19_UCH"/>
</dbReference>
<feature type="domain" description="USP" evidence="1">
    <location>
        <begin position="1"/>
        <end position="173"/>
    </location>
</feature>
<dbReference type="GO" id="GO:0005829">
    <property type="term" value="C:cytosol"/>
    <property type="evidence" value="ECO:0007669"/>
    <property type="project" value="TreeGrafter"/>
</dbReference>
<dbReference type="InterPro" id="IPR018200">
    <property type="entry name" value="USP_CS"/>
</dbReference>
<dbReference type="GO" id="GO:0016579">
    <property type="term" value="P:protein deubiquitination"/>
    <property type="evidence" value="ECO:0007669"/>
    <property type="project" value="InterPro"/>
</dbReference>
<keyword evidence="2" id="KW-0378">Hydrolase</keyword>
<dbReference type="SUPFAM" id="SSF54001">
    <property type="entry name" value="Cysteine proteinases"/>
    <property type="match status" value="1"/>
</dbReference>
<dbReference type="GO" id="GO:0004843">
    <property type="term" value="F:cysteine-type deubiquitinase activity"/>
    <property type="evidence" value="ECO:0007669"/>
    <property type="project" value="InterPro"/>
</dbReference>
<dbReference type="GO" id="GO:0005634">
    <property type="term" value="C:nucleus"/>
    <property type="evidence" value="ECO:0007669"/>
    <property type="project" value="TreeGrafter"/>
</dbReference>
<dbReference type="Gene3D" id="3.90.70.10">
    <property type="entry name" value="Cysteine proteinases"/>
    <property type="match status" value="1"/>
</dbReference>
<proteinExistence type="predicted"/>
<organism evidence="2">
    <name type="scientific">Trypanosoma vivax (strain Y486)</name>
    <dbReference type="NCBI Taxonomy" id="1055687"/>
    <lineage>
        <taxon>Eukaryota</taxon>
        <taxon>Discoba</taxon>
        <taxon>Euglenozoa</taxon>
        <taxon>Kinetoplastea</taxon>
        <taxon>Metakinetoplastina</taxon>
        <taxon>Trypanosomatida</taxon>
        <taxon>Trypanosomatidae</taxon>
        <taxon>Trypanosoma</taxon>
        <taxon>Duttonella</taxon>
    </lineage>
</organism>
<name>G0U274_TRYVY</name>
<feature type="non-terminal residue" evidence="2">
    <location>
        <position position="1"/>
    </location>
</feature>
<sequence length="409" mass="45682">PTLETKKVNTFMEFPLVLPLEDLECGGVAGNEEEDAVHNPPSRCAESGETCGKSEFGCGTGEQGASASASARAGAARSIQQPFSRNSPAVYDLQGVIVHKGSVRSGHYYCYIREWDVELGRFTRWIEFDDERVTVVPQNVAVEGNFGTLAASSGRPHGALSTNNAYILSYVRRADCAKVFAPLEGSAAPMHVREEIEKEIERERRMEEEANERRRKLILYLLTDEIIFEYVQKCQYATFPVDKEACEEAGLLLNVLKSDTLQHIYDVVAAHESLRRLNLHLGEFRLWISPVGGAVRFAVPLLLEDGGGDLTVLEYLDHKSNGRADTAPFVLYLQQSTRPQPAYARWTSMLLVRKQANESPANCGSCSITFDKVFPIDVITFYIARCAGRAHRWEAYLFLCTEDAHGRYE</sequence>
<dbReference type="PROSITE" id="PS50235">
    <property type="entry name" value="USP_3"/>
    <property type="match status" value="1"/>
</dbReference>
<dbReference type="EMBL" id="HE573025">
    <property type="protein sequence ID" value="CCC50377.1"/>
    <property type="molecule type" value="Genomic_DNA"/>
</dbReference>
<dbReference type="AlphaFoldDB" id="G0U274"/>
<dbReference type="PROSITE" id="PS00973">
    <property type="entry name" value="USP_2"/>
    <property type="match status" value="1"/>
</dbReference>
<dbReference type="InterPro" id="IPR038765">
    <property type="entry name" value="Papain-like_cys_pep_sf"/>
</dbReference>
<accession>G0U274</accession>